<reference evidence="2 3" key="1">
    <citation type="submission" date="2020-09" db="EMBL/GenBank/DDBJ databases">
        <title>Pseudoxanthomonas sp. CAU 1598 isolated from sand of Yaerae Beach.</title>
        <authorList>
            <person name="Kim W."/>
        </authorList>
    </citation>
    <scope>NUCLEOTIDE SEQUENCE [LARGE SCALE GENOMIC DNA]</scope>
    <source>
        <strain evidence="2 3">CAU 1598</strain>
    </source>
</reference>
<dbReference type="Proteomes" id="UP000613768">
    <property type="component" value="Unassembled WGS sequence"/>
</dbReference>
<dbReference type="Gene3D" id="3.75.10.10">
    <property type="entry name" value="L-arginine/glycine Amidinotransferase, Chain A"/>
    <property type="match status" value="1"/>
</dbReference>
<dbReference type="EMBL" id="JACYTR010000020">
    <property type="protein sequence ID" value="MBD8526297.1"/>
    <property type="molecule type" value="Genomic_DNA"/>
</dbReference>
<keyword evidence="1" id="KW-0378">Hydrolase</keyword>
<dbReference type="SUPFAM" id="SSF55909">
    <property type="entry name" value="Pentein"/>
    <property type="match status" value="1"/>
</dbReference>
<dbReference type="GO" id="GO:0004668">
    <property type="term" value="F:protein-arginine deiminase activity"/>
    <property type="evidence" value="ECO:0007669"/>
    <property type="project" value="InterPro"/>
</dbReference>
<dbReference type="GO" id="GO:0009446">
    <property type="term" value="P:putrescine biosynthetic process"/>
    <property type="evidence" value="ECO:0007669"/>
    <property type="project" value="InterPro"/>
</dbReference>
<proteinExistence type="predicted"/>
<accession>A0AAW3ZNT8</accession>
<dbReference type="Pfam" id="PF04371">
    <property type="entry name" value="PAD_porph"/>
    <property type="match status" value="1"/>
</dbReference>
<evidence type="ECO:0000313" key="2">
    <source>
        <dbReference type="EMBL" id="MBD8526297.1"/>
    </source>
</evidence>
<dbReference type="GO" id="GO:0047632">
    <property type="term" value="F:agmatine deiminase activity"/>
    <property type="evidence" value="ECO:0007669"/>
    <property type="project" value="TreeGrafter"/>
</dbReference>
<sequence>MSSAALRFPAEWEAQSGVMIAWPHDGTDWAPRLAEVETTYVALVAAITRFEPVVICVRDAALRQHAESLLCEHAGTSIDLGRIRWLELAYDDTWLRDSGPITLIDTGSGDRRFHLLDFRFTGWGGKYRAEQDDALVSRCFELGLFSPRCSHAPVDFALEGGAVESDGAGRLLTTWACLHQRHPERDAQSLTAALREYLCTPEIMMLDRGYLDGDDTDAHIDTLARFAPGSRIVFQGCRQPDDKHHEELTAMAAQLAALRNAEGQPYELLEMPWAAPIYDESRRLAASYANYLIVNGAVLYPSYGDPADRAAADVLAKAYPGRDIVGVPCRPLIWQNGSLHCITMQLPQGVLS</sequence>
<dbReference type="RefSeq" id="WP_192029718.1">
    <property type="nucleotide sequence ID" value="NZ_JACYTR010000020.1"/>
</dbReference>
<dbReference type="PANTHER" id="PTHR31377">
    <property type="entry name" value="AGMATINE DEIMINASE-RELATED"/>
    <property type="match status" value="1"/>
</dbReference>
<keyword evidence="3" id="KW-1185">Reference proteome</keyword>
<dbReference type="InterPro" id="IPR007466">
    <property type="entry name" value="Peptidyl-Arg-deiminase_porph"/>
</dbReference>
<evidence type="ECO:0000256" key="1">
    <source>
        <dbReference type="ARBA" id="ARBA00022801"/>
    </source>
</evidence>
<dbReference type="AlphaFoldDB" id="A0AAW3ZNT8"/>
<dbReference type="PANTHER" id="PTHR31377:SF0">
    <property type="entry name" value="AGMATINE DEIMINASE-RELATED"/>
    <property type="match status" value="1"/>
</dbReference>
<name>A0AAW3ZNT8_9GAMM</name>
<organism evidence="2 3">
    <name type="scientific">Pseudomarimonas arenosa</name>
    <dbReference type="NCBI Taxonomy" id="2774145"/>
    <lineage>
        <taxon>Bacteria</taxon>
        <taxon>Pseudomonadati</taxon>
        <taxon>Pseudomonadota</taxon>
        <taxon>Gammaproteobacteria</taxon>
        <taxon>Lysobacterales</taxon>
        <taxon>Lysobacteraceae</taxon>
        <taxon>Pseudomarimonas</taxon>
    </lineage>
</organism>
<evidence type="ECO:0000313" key="3">
    <source>
        <dbReference type="Proteomes" id="UP000613768"/>
    </source>
</evidence>
<protein>
    <submittedName>
        <fullName evidence="2">Agmatine deiminase family protein</fullName>
    </submittedName>
</protein>
<comment type="caution">
    <text evidence="2">The sequence shown here is derived from an EMBL/GenBank/DDBJ whole genome shotgun (WGS) entry which is preliminary data.</text>
</comment>
<gene>
    <name evidence="2" type="ORF">IFO71_11165</name>
</gene>